<dbReference type="EMBL" id="GBXM01100615">
    <property type="protein sequence ID" value="JAH07962.1"/>
    <property type="molecule type" value="Transcribed_RNA"/>
</dbReference>
<feature type="region of interest" description="Disordered" evidence="1">
    <location>
        <begin position="1"/>
        <end position="38"/>
    </location>
</feature>
<accession>A0A0E9PUK8</accession>
<evidence type="ECO:0000256" key="1">
    <source>
        <dbReference type="SAM" id="MobiDB-lite"/>
    </source>
</evidence>
<organism evidence="2">
    <name type="scientific">Anguilla anguilla</name>
    <name type="common">European freshwater eel</name>
    <name type="synonym">Muraena anguilla</name>
    <dbReference type="NCBI Taxonomy" id="7936"/>
    <lineage>
        <taxon>Eukaryota</taxon>
        <taxon>Metazoa</taxon>
        <taxon>Chordata</taxon>
        <taxon>Craniata</taxon>
        <taxon>Vertebrata</taxon>
        <taxon>Euteleostomi</taxon>
        <taxon>Actinopterygii</taxon>
        <taxon>Neopterygii</taxon>
        <taxon>Teleostei</taxon>
        <taxon>Anguilliformes</taxon>
        <taxon>Anguillidae</taxon>
        <taxon>Anguilla</taxon>
    </lineage>
</organism>
<proteinExistence type="predicted"/>
<protein>
    <submittedName>
        <fullName evidence="2">Uncharacterized protein</fullName>
    </submittedName>
</protein>
<feature type="compositionally biased region" description="Polar residues" evidence="1">
    <location>
        <begin position="13"/>
        <end position="27"/>
    </location>
</feature>
<reference evidence="2" key="2">
    <citation type="journal article" date="2015" name="Fish Shellfish Immunol.">
        <title>Early steps in the European eel (Anguilla anguilla)-Vibrio vulnificus interaction in the gills: Role of the RtxA13 toxin.</title>
        <authorList>
            <person name="Callol A."/>
            <person name="Pajuelo D."/>
            <person name="Ebbesson L."/>
            <person name="Teles M."/>
            <person name="MacKenzie S."/>
            <person name="Amaro C."/>
        </authorList>
    </citation>
    <scope>NUCLEOTIDE SEQUENCE</scope>
</reference>
<name>A0A0E9PUK8_ANGAN</name>
<dbReference type="AlphaFoldDB" id="A0A0E9PUK8"/>
<evidence type="ECO:0000313" key="2">
    <source>
        <dbReference type="EMBL" id="JAH07962.1"/>
    </source>
</evidence>
<reference evidence="2" key="1">
    <citation type="submission" date="2014-11" db="EMBL/GenBank/DDBJ databases">
        <authorList>
            <person name="Amaro Gonzalez C."/>
        </authorList>
    </citation>
    <scope>NUCLEOTIDE SEQUENCE</scope>
</reference>
<sequence length="38" mass="4041">MSSPAHNPRCSPQDCSQSRWTGLSGTVLQAPPNMGFPP</sequence>